<protein>
    <submittedName>
        <fullName evidence="1">Uncharacterized protein</fullName>
    </submittedName>
</protein>
<evidence type="ECO:0000313" key="2">
    <source>
        <dbReference type="Proteomes" id="UP000005237"/>
    </source>
</evidence>
<sequence>MFSSFSLRSRSEYHRDSFSTELKLEEVSPGILRNSGKLRKITSAGTCYLVLSIARRGQIDVAEEIAKTRPPHF</sequence>
<name>A0A8R1IHP6_CAEJA</name>
<evidence type="ECO:0000313" key="1">
    <source>
        <dbReference type="EnsemblMetazoa" id="CJA31579.1"/>
    </source>
</evidence>
<proteinExistence type="predicted"/>
<organism evidence="1 2">
    <name type="scientific">Caenorhabditis japonica</name>
    <dbReference type="NCBI Taxonomy" id="281687"/>
    <lineage>
        <taxon>Eukaryota</taxon>
        <taxon>Metazoa</taxon>
        <taxon>Ecdysozoa</taxon>
        <taxon>Nematoda</taxon>
        <taxon>Chromadorea</taxon>
        <taxon>Rhabditida</taxon>
        <taxon>Rhabditina</taxon>
        <taxon>Rhabditomorpha</taxon>
        <taxon>Rhabditoidea</taxon>
        <taxon>Rhabditidae</taxon>
        <taxon>Peloderinae</taxon>
        <taxon>Caenorhabditis</taxon>
    </lineage>
</organism>
<keyword evidence="2" id="KW-1185">Reference proteome</keyword>
<dbReference type="Proteomes" id="UP000005237">
    <property type="component" value="Unassembled WGS sequence"/>
</dbReference>
<dbReference type="EnsemblMetazoa" id="CJA31579.1">
    <property type="protein sequence ID" value="CJA31579.1"/>
    <property type="gene ID" value="WBGene00207426"/>
</dbReference>
<reference evidence="1" key="2">
    <citation type="submission" date="2022-06" db="UniProtKB">
        <authorList>
            <consortium name="EnsemblMetazoa"/>
        </authorList>
    </citation>
    <scope>IDENTIFICATION</scope>
    <source>
        <strain evidence="1">DF5081</strain>
    </source>
</reference>
<reference evidence="2" key="1">
    <citation type="submission" date="2010-08" db="EMBL/GenBank/DDBJ databases">
        <authorList>
            <consortium name="Caenorhabditis japonica Sequencing Consortium"/>
            <person name="Wilson R.K."/>
        </authorList>
    </citation>
    <scope>NUCLEOTIDE SEQUENCE [LARGE SCALE GENOMIC DNA]</scope>
    <source>
        <strain evidence="2">DF5081</strain>
    </source>
</reference>
<dbReference type="AlphaFoldDB" id="A0A8R1IHP6"/>
<accession>A0A8R1IHP6</accession>